<dbReference type="AlphaFoldDB" id="A4BTZ7"/>
<dbReference type="SUPFAM" id="SSF53474">
    <property type="entry name" value="alpha/beta-Hydrolases"/>
    <property type="match status" value="1"/>
</dbReference>
<comment type="caution">
    <text evidence="4">The sequence shown here is derived from an EMBL/GenBank/DDBJ whole genome shotgun (WGS) entry which is preliminary data.</text>
</comment>
<organism evidence="4 5">
    <name type="scientific">Nitrococcus mobilis Nb-231</name>
    <dbReference type="NCBI Taxonomy" id="314278"/>
    <lineage>
        <taxon>Bacteria</taxon>
        <taxon>Pseudomonadati</taxon>
        <taxon>Pseudomonadota</taxon>
        <taxon>Gammaproteobacteria</taxon>
        <taxon>Chromatiales</taxon>
        <taxon>Ectothiorhodospiraceae</taxon>
        <taxon>Nitrococcus</taxon>
    </lineage>
</organism>
<dbReference type="PANTHER" id="PTHR10655:SF17">
    <property type="entry name" value="LYSOPHOSPHOLIPASE-LIKE PROTEIN 1"/>
    <property type="match status" value="1"/>
</dbReference>
<comment type="similarity">
    <text evidence="1">Belongs to the AB hydrolase superfamily. AB hydrolase 2 family.</text>
</comment>
<dbReference type="Gene3D" id="3.40.50.1820">
    <property type="entry name" value="alpha/beta hydrolase"/>
    <property type="match status" value="1"/>
</dbReference>
<dbReference type="PANTHER" id="PTHR10655">
    <property type="entry name" value="LYSOPHOSPHOLIPASE-RELATED"/>
    <property type="match status" value="1"/>
</dbReference>
<dbReference type="STRING" id="314278.NB231_11094"/>
<dbReference type="Proteomes" id="UP000003374">
    <property type="component" value="Unassembled WGS sequence"/>
</dbReference>
<dbReference type="EMBL" id="AAOF01000016">
    <property type="protein sequence ID" value="EAR20818.1"/>
    <property type="molecule type" value="Genomic_DNA"/>
</dbReference>
<dbReference type="HOGENOM" id="CLU_049413_3_2_6"/>
<evidence type="ECO:0000256" key="2">
    <source>
        <dbReference type="ARBA" id="ARBA00022801"/>
    </source>
</evidence>
<name>A4BTZ7_9GAMM</name>
<reference evidence="4 5" key="1">
    <citation type="submission" date="2006-02" db="EMBL/GenBank/DDBJ databases">
        <authorList>
            <person name="Waterbury J."/>
            <person name="Ferriera S."/>
            <person name="Johnson J."/>
            <person name="Kravitz S."/>
            <person name="Halpern A."/>
            <person name="Remington K."/>
            <person name="Beeson K."/>
            <person name="Tran B."/>
            <person name="Rogers Y.-H."/>
            <person name="Friedman R."/>
            <person name="Venter J.C."/>
        </authorList>
    </citation>
    <scope>NUCLEOTIDE SEQUENCE [LARGE SCALE GENOMIC DNA]</scope>
    <source>
        <strain evidence="4 5">Nb-231</strain>
    </source>
</reference>
<dbReference type="InterPro" id="IPR003140">
    <property type="entry name" value="PLipase/COase/thioEstase"/>
</dbReference>
<protein>
    <submittedName>
        <fullName evidence="4">Phospholipase/Carboxylesterase</fullName>
    </submittedName>
</protein>
<gene>
    <name evidence="4" type="ORF">NB231_11094</name>
</gene>
<feature type="domain" description="Phospholipase/carboxylesterase/thioesterase" evidence="3">
    <location>
        <begin position="21"/>
        <end position="228"/>
    </location>
</feature>
<dbReference type="eggNOG" id="COG0400">
    <property type="taxonomic scope" value="Bacteria"/>
</dbReference>
<sequence length="235" mass="26427">MSEVNKLCMAEKLLETLEVGPDAQARAAVIWLHGLGADGRDFQPIVPELSLPQEARIRFVFPHAPYRPVTINGGMTMRAWYDLLGLEAGSPQDTAGIQDGERRLRKLIDREIRRGVAVERIVLAGFSQGGALALYTGLRYPQRLAGIMGLSTYLPLHQTVADSRAEDNAKTPIFIAHGRQDPVLPFELGEYTRRWLQERGYPAEWREYAMGHQVCLEEIQAIAAWLQRVLRESSH</sequence>
<dbReference type="GO" id="GO:0016787">
    <property type="term" value="F:hydrolase activity"/>
    <property type="evidence" value="ECO:0007669"/>
    <property type="project" value="UniProtKB-KW"/>
</dbReference>
<keyword evidence="2" id="KW-0378">Hydrolase</keyword>
<evidence type="ECO:0000259" key="3">
    <source>
        <dbReference type="Pfam" id="PF02230"/>
    </source>
</evidence>
<evidence type="ECO:0000313" key="5">
    <source>
        <dbReference type="Proteomes" id="UP000003374"/>
    </source>
</evidence>
<dbReference type="Pfam" id="PF02230">
    <property type="entry name" value="Abhydrolase_2"/>
    <property type="match status" value="1"/>
</dbReference>
<keyword evidence="5" id="KW-1185">Reference proteome</keyword>
<evidence type="ECO:0000313" key="4">
    <source>
        <dbReference type="EMBL" id="EAR20818.1"/>
    </source>
</evidence>
<proteinExistence type="inferred from homology"/>
<dbReference type="InterPro" id="IPR050565">
    <property type="entry name" value="LYPA1-2/EST-like"/>
</dbReference>
<evidence type="ECO:0000256" key="1">
    <source>
        <dbReference type="ARBA" id="ARBA00006499"/>
    </source>
</evidence>
<accession>A4BTZ7</accession>
<dbReference type="InterPro" id="IPR029058">
    <property type="entry name" value="AB_hydrolase_fold"/>
</dbReference>